<evidence type="ECO:0000313" key="1">
    <source>
        <dbReference type="EMBL" id="MBF1445992.1"/>
    </source>
</evidence>
<evidence type="ECO:0000313" key="2">
    <source>
        <dbReference type="Proteomes" id="UP000787419"/>
    </source>
</evidence>
<dbReference type="EMBL" id="JABZTM010000007">
    <property type="protein sequence ID" value="MBF1445992.1"/>
    <property type="molecule type" value="Genomic_DNA"/>
</dbReference>
<dbReference type="AlphaFoldDB" id="A0A9D5WYC7"/>
<gene>
    <name evidence="1" type="ORF">HXN55_01205</name>
</gene>
<sequence>MNMTLQNPHAHEYRFRWFQGLSGFLCSPHSTKKIYGFPHRYPIKTDKDSTDSIRRQYGMLSYYKI</sequence>
<protein>
    <submittedName>
        <fullName evidence="1">Uncharacterized protein</fullName>
    </submittedName>
</protein>
<dbReference type="GeneID" id="67367081"/>
<reference evidence="1" key="1">
    <citation type="submission" date="2020-04" db="EMBL/GenBank/DDBJ databases">
        <title>Deep metagenomics examines the oral microbiome during advanced dental caries in children, revealing novel taxa and co-occurrences with host molecules.</title>
        <authorList>
            <person name="Baker J.L."/>
            <person name="Morton J.T."/>
            <person name="Dinis M."/>
            <person name="Alvarez R."/>
            <person name="Tran N.C."/>
            <person name="Knight R."/>
            <person name="Edlund A."/>
        </authorList>
    </citation>
    <scope>NUCLEOTIDE SEQUENCE</scope>
    <source>
        <strain evidence="1">JCVI_32_bin.50</strain>
    </source>
</reference>
<dbReference type="Proteomes" id="UP000787419">
    <property type="component" value="Unassembled WGS sequence"/>
</dbReference>
<accession>A0A9D5WYC7</accession>
<name>A0A9D5WYC7_9BACT</name>
<organism evidence="1 2">
    <name type="scientific">Prevotella nigrescens</name>
    <dbReference type="NCBI Taxonomy" id="28133"/>
    <lineage>
        <taxon>Bacteria</taxon>
        <taxon>Pseudomonadati</taxon>
        <taxon>Bacteroidota</taxon>
        <taxon>Bacteroidia</taxon>
        <taxon>Bacteroidales</taxon>
        <taxon>Prevotellaceae</taxon>
        <taxon>Prevotella</taxon>
    </lineage>
</organism>
<proteinExistence type="predicted"/>
<comment type="caution">
    <text evidence="1">The sequence shown here is derived from an EMBL/GenBank/DDBJ whole genome shotgun (WGS) entry which is preliminary data.</text>
</comment>
<dbReference type="RefSeq" id="WP_155805203.1">
    <property type="nucleotide sequence ID" value="NZ_CAJZDG010000019.1"/>
</dbReference>